<name>A0A8J6HD51_TENMO</name>
<dbReference type="Gene3D" id="3.60.10.10">
    <property type="entry name" value="Endonuclease/exonuclease/phosphatase"/>
    <property type="match status" value="1"/>
</dbReference>
<dbReference type="SUPFAM" id="SSF56219">
    <property type="entry name" value="DNase I-like"/>
    <property type="match status" value="1"/>
</dbReference>
<organism evidence="2 3">
    <name type="scientific">Tenebrio molitor</name>
    <name type="common">Yellow mealworm beetle</name>
    <dbReference type="NCBI Taxonomy" id="7067"/>
    <lineage>
        <taxon>Eukaryota</taxon>
        <taxon>Metazoa</taxon>
        <taxon>Ecdysozoa</taxon>
        <taxon>Arthropoda</taxon>
        <taxon>Hexapoda</taxon>
        <taxon>Insecta</taxon>
        <taxon>Pterygota</taxon>
        <taxon>Neoptera</taxon>
        <taxon>Endopterygota</taxon>
        <taxon>Coleoptera</taxon>
        <taxon>Polyphaga</taxon>
        <taxon>Cucujiformia</taxon>
        <taxon>Tenebrionidae</taxon>
        <taxon>Tenebrio</taxon>
    </lineage>
</organism>
<reference evidence="2" key="2">
    <citation type="submission" date="2021-08" db="EMBL/GenBank/DDBJ databases">
        <authorList>
            <person name="Eriksson T."/>
        </authorList>
    </citation>
    <scope>NUCLEOTIDE SEQUENCE</scope>
    <source>
        <strain evidence="2">Stoneville</strain>
        <tissue evidence="2">Whole head</tissue>
    </source>
</reference>
<protein>
    <submittedName>
        <fullName evidence="2">Uncharacterized protein</fullName>
    </submittedName>
</protein>
<dbReference type="InterPro" id="IPR036691">
    <property type="entry name" value="Endo/exonu/phosph_ase_sf"/>
</dbReference>
<feature type="compositionally biased region" description="Basic and acidic residues" evidence="1">
    <location>
        <begin position="31"/>
        <end position="60"/>
    </location>
</feature>
<reference evidence="2" key="1">
    <citation type="journal article" date="2020" name="J Insects Food Feed">
        <title>The yellow mealworm (Tenebrio molitor) genome: a resource for the emerging insects as food and feed industry.</title>
        <authorList>
            <person name="Eriksson T."/>
            <person name="Andere A."/>
            <person name="Kelstrup H."/>
            <person name="Emery V."/>
            <person name="Picard C."/>
        </authorList>
    </citation>
    <scope>NUCLEOTIDE SEQUENCE</scope>
    <source>
        <strain evidence="2">Stoneville</strain>
        <tissue evidence="2">Whole head</tissue>
    </source>
</reference>
<evidence type="ECO:0000313" key="3">
    <source>
        <dbReference type="Proteomes" id="UP000719412"/>
    </source>
</evidence>
<dbReference type="EMBL" id="JABDTM020026173">
    <property type="protein sequence ID" value="KAH0812281.1"/>
    <property type="molecule type" value="Genomic_DNA"/>
</dbReference>
<comment type="caution">
    <text evidence="2">The sequence shown here is derived from an EMBL/GenBank/DDBJ whole genome shotgun (WGS) entry which is preliminary data.</text>
</comment>
<keyword evidence="3" id="KW-1185">Reference proteome</keyword>
<evidence type="ECO:0000256" key="1">
    <source>
        <dbReference type="SAM" id="MobiDB-lite"/>
    </source>
</evidence>
<accession>A0A8J6HD51</accession>
<feature type="compositionally biased region" description="Basic and acidic residues" evidence="1">
    <location>
        <begin position="1"/>
        <end position="10"/>
    </location>
</feature>
<evidence type="ECO:0000313" key="2">
    <source>
        <dbReference type="EMBL" id="KAH0812281.1"/>
    </source>
</evidence>
<sequence>MFECQKEKTTPVKCPNCNAEHKSINKNSPMRPKENFQKKTWKPVEERRKPETTTKKSKKEEITQEIAAMMVEFAKAKPTKTQTSTPDETHMKPSNQLKICNYDTHRKDRKIKKGGGVAIMIEKSIKHEELPEMKQEDRESTGIQLVISESNTRIYSTYISPSNNLNEKELDEMLKNDTPRIISYYCGQKKWDIKFLSVLKNSM</sequence>
<feature type="region of interest" description="Disordered" evidence="1">
    <location>
        <begin position="1"/>
        <end position="60"/>
    </location>
</feature>
<gene>
    <name evidence="2" type="ORF">GEV33_010508</name>
</gene>
<dbReference type="AlphaFoldDB" id="A0A8J6HD51"/>
<dbReference type="Proteomes" id="UP000719412">
    <property type="component" value="Unassembled WGS sequence"/>
</dbReference>
<proteinExistence type="predicted"/>